<sequence>MAAISGHGGDVARLHDHAGQRLAGVLVGAVPLDLVAHLKEPFHAVVGVQNGQDVLFSRRAHVAVLDHAGERRIPRDLRAAQEGEQVEGVHLVLEPRLWMQFRLVLRHIGKAAIDRRAACIAAQREVVLQPHAAFGQLTGARHRCRVVAMLAAVGRAGFQRRGKRVKAFVGPVVQHLLEDRADLVHRKVLQQIDA</sequence>
<dbReference type="EMBL" id="VSSQ01013158">
    <property type="protein sequence ID" value="MPM50858.1"/>
    <property type="molecule type" value="Genomic_DNA"/>
</dbReference>
<dbReference type="AlphaFoldDB" id="A0A645ADT6"/>
<evidence type="ECO:0000313" key="1">
    <source>
        <dbReference type="EMBL" id="MPM50858.1"/>
    </source>
</evidence>
<protein>
    <submittedName>
        <fullName evidence="1">Uncharacterized protein</fullName>
    </submittedName>
</protein>
<accession>A0A645ADT6</accession>
<organism evidence="1">
    <name type="scientific">bioreactor metagenome</name>
    <dbReference type="NCBI Taxonomy" id="1076179"/>
    <lineage>
        <taxon>unclassified sequences</taxon>
        <taxon>metagenomes</taxon>
        <taxon>ecological metagenomes</taxon>
    </lineage>
</organism>
<gene>
    <name evidence="1" type="ORF">SDC9_97604</name>
</gene>
<name>A0A645ADT6_9ZZZZ</name>
<proteinExistence type="predicted"/>
<comment type="caution">
    <text evidence="1">The sequence shown here is derived from an EMBL/GenBank/DDBJ whole genome shotgun (WGS) entry which is preliminary data.</text>
</comment>
<reference evidence="1" key="1">
    <citation type="submission" date="2019-08" db="EMBL/GenBank/DDBJ databases">
        <authorList>
            <person name="Kucharzyk K."/>
            <person name="Murdoch R.W."/>
            <person name="Higgins S."/>
            <person name="Loffler F."/>
        </authorList>
    </citation>
    <scope>NUCLEOTIDE SEQUENCE</scope>
</reference>